<dbReference type="AlphaFoldDB" id="A0AAW2BQ32"/>
<accession>A0AAW2BQ32</accession>
<dbReference type="EMBL" id="JAZDWU010000010">
    <property type="protein sequence ID" value="KAK9987912.1"/>
    <property type="molecule type" value="Genomic_DNA"/>
</dbReference>
<protein>
    <submittedName>
        <fullName evidence="1">Uncharacterized protein</fullName>
    </submittedName>
</protein>
<name>A0AAW2BQ32_9ROSI</name>
<evidence type="ECO:0000313" key="1">
    <source>
        <dbReference type="EMBL" id="KAK9987912.1"/>
    </source>
</evidence>
<keyword evidence="2" id="KW-1185">Reference proteome</keyword>
<gene>
    <name evidence="1" type="ORF">SO802_028151</name>
</gene>
<comment type="caution">
    <text evidence="1">The sequence shown here is derived from an EMBL/GenBank/DDBJ whole genome shotgun (WGS) entry which is preliminary data.</text>
</comment>
<reference evidence="1 2" key="1">
    <citation type="submission" date="2024-01" db="EMBL/GenBank/DDBJ databases">
        <title>A telomere-to-telomere, gap-free genome of sweet tea (Lithocarpus litseifolius).</title>
        <authorList>
            <person name="Zhou J."/>
        </authorList>
    </citation>
    <scope>NUCLEOTIDE SEQUENCE [LARGE SCALE GENOMIC DNA]</scope>
    <source>
        <strain evidence="1">Zhou-2022a</strain>
        <tissue evidence="1">Leaf</tissue>
    </source>
</reference>
<organism evidence="1 2">
    <name type="scientific">Lithocarpus litseifolius</name>
    <dbReference type="NCBI Taxonomy" id="425828"/>
    <lineage>
        <taxon>Eukaryota</taxon>
        <taxon>Viridiplantae</taxon>
        <taxon>Streptophyta</taxon>
        <taxon>Embryophyta</taxon>
        <taxon>Tracheophyta</taxon>
        <taxon>Spermatophyta</taxon>
        <taxon>Magnoliopsida</taxon>
        <taxon>eudicotyledons</taxon>
        <taxon>Gunneridae</taxon>
        <taxon>Pentapetalae</taxon>
        <taxon>rosids</taxon>
        <taxon>fabids</taxon>
        <taxon>Fagales</taxon>
        <taxon>Fagaceae</taxon>
        <taxon>Lithocarpus</taxon>
    </lineage>
</organism>
<evidence type="ECO:0000313" key="2">
    <source>
        <dbReference type="Proteomes" id="UP001459277"/>
    </source>
</evidence>
<sequence>MMITPIGISRIGAALLMLIQSQDLDMTSMVERFLELRSFHNSKLGSLTLYIEEEDDIDAKLVALDQKLMVHSFRNLALESLKDDNKKMERNKLEYLPQYIHPSNKGKQDLFGEWMDSVERMDAFVTDKPTDMEIDGEATVYMDEDPMVLMLREDGAH</sequence>
<dbReference type="Proteomes" id="UP001459277">
    <property type="component" value="Unassembled WGS sequence"/>
</dbReference>
<proteinExistence type="predicted"/>